<dbReference type="AlphaFoldDB" id="A0A0S3T8R0"/>
<accession>A0A0S3T8R0</accession>
<reference evidence="1 2" key="1">
    <citation type="journal article" date="2015" name="Sci. Rep.">
        <title>The power of single molecule real-time sequencing technology in the de novo assembly of a eukaryotic genome.</title>
        <authorList>
            <person name="Sakai H."/>
            <person name="Naito K."/>
            <person name="Ogiso-Tanaka E."/>
            <person name="Takahashi Y."/>
            <person name="Iseki K."/>
            <person name="Muto C."/>
            <person name="Satou K."/>
            <person name="Teruya K."/>
            <person name="Shiroma A."/>
            <person name="Shimoji M."/>
            <person name="Hirano T."/>
            <person name="Itoh T."/>
            <person name="Kaga A."/>
            <person name="Tomooka N."/>
        </authorList>
    </citation>
    <scope>NUCLEOTIDE SEQUENCE [LARGE SCALE GENOMIC DNA]</scope>
    <source>
        <strain evidence="2">cv. Shumari</strain>
    </source>
</reference>
<evidence type="ECO:0000313" key="2">
    <source>
        <dbReference type="Proteomes" id="UP000291084"/>
    </source>
</evidence>
<organism evidence="1 2">
    <name type="scientific">Vigna angularis var. angularis</name>
    <dbReference type="NCBI Taxonomy" id="157739"/>
    <lineage>
        <taxon>Eukaryota</taxon>
        <taxon>Viridiplantae</taxon>
        <taxon>Streptophyta</taxon>
        <taxon>Embryophyta</taxon>
        <taxon>Tracheophyta</taxon>
        <taxon>Spermatophyta</taxon>
        <taxon>Magnoliopsida</taxon>
        <taxon>eudicotyledons</taxon>
        <taxon>Gunneridae</taxon>
        <taxon>Pentapetalae</taxon>
        <taxon>rosids</taxon>
        <taxon>fabids</taxon>
        <taxon>Fabales</taxon>
        <taxon>Fabaceae</taxon>
        <taxon>Papilionoideae</taxon>
        <taxon>50 kb inversion clade</taxon>
        <taxon>NPAAA clade</taxon>
        <taxon>indigoferoid/millettioid clade</taxon>
        <taxon>Phaseoleae</taxon>
        <taxon>Vigna</taxon>
    </lineage>
</organism>
<dbReference type="Proteomes" id="UP000291084">
    <property type="component" value="Chromosome 11"/>
</dbReference>
<dbReference type="EMBL" id="AP015044">
    <property type="protein sequence ID" value="BAU01618.1"/>
    <property type="molecule type" value="Genomic_DNA"/>
</dbReference>
<proteinExistence type="predicted"/>
<sequence length="88" mass="10402">MKQSSSQCTHLVEFLPSKCLIIHSFIPLFQLRNQITQSSKAHKITYQDQFSLTDKTKMALRQSNIFKNQIIFYLHNTLFTRKNNKNIL</sequence>
<gene>
    <name evidence="1" type="primary">Vigan.11G088700</name>
    <name evidence="1" type="ORF">VIGAN_11088700</name>
</gene>
<keyword evidence="2" id="KW-1185">Reference proteome</keyword>
<name>A0A0S3T8R0_PHAAN</name>
<protein>
    <submittedName>
        <fullName evidence="1">Uncharacterized protein</fullName>
    </submittedName>
</protein>
<evidence type="ECO:0000313" key="1">
    <source>
        <dbReference type="EMBL" id="BAU01618.1"/>
    </source>
</evidence>